<dbReference type="SUPFAM" id="SSF56349">
    <property type="entry name" value="DNA breaking-rejoining enzymes"/>
    <property type="match status" value="1"/>
</dbReference>
<dbReference type="Gene3D" id="1.10.150.130">
    <property type="match status" value="1"/>
</dbReference>
<evidence type="ECO:0000256" key="4">
    <source>
        <dbReference type="ARBA" id="ARBA00023172"/>
    </source>
</evidence>
<dbReference type="PANTHER" id="PTHR30629:SF2">
    <property type="entry name" value="PROPHAGE INTEGRASE INTS-RELATED"/>
    <property type="match status" value="1"/>
</dbReference>
<dbReference type="InterPro" id="IPR038488">
    <property type="entry name" value="Integrase_DNA-bd_sf"/>
</dbReference>
<keyword evidence="4" id="KW-0233">DNA recombination</keyword>
<evidence type="ECO:0000313" key="7">
    <source>
        <dbReference type="Proteomes" id="UP001521181"/>
    </source>
</evidence>
<proteinExistence type="inferred from homology"/>
<dbReference type="InterPro" id="IPR025166">
    <property type="entry name" value="Integrase_DNA_bind_dom"/>
</dbReference>
<accession>A0ABS8YRI5</accession>
<dbReference type="PROSITE" id="PS51898">
    <property type="entry name" value="TYR_RECOMBINASE"/>
    <property type="match status" value="1"/>
</dbReference>
<comment type="similarity">
    <text evidence="1">Belongs to the 'phage' integrase family.</text>
</comment>
<feature type="domain" description="Tyr recombinase" evidence="5">
    <location>
        <begin position="223"/>
        <end position="409"/>
    </location>
</feature>
<evidence type="ECO:0000259" key="5">
    <source>
        <dbReference type="PROSITE" id="PS51898"/>
    </source>
</evidence>
<dbReference type="InterPro" id="IPR050808">
    <property type="entry name" value="Phage_Integrase"/>
</dbReference>
<evidence type="ECO:0000313" key="6">
    <source>
        <dbReference type="EMBL" id="MCE5972487.1"/>
    </source>
</evidence>
<dbReference type="Pfam" id="PF13356">
    <property type="entry name" value="Arm-DNA-bind_3"/>
    <property type="match status" value="1"/>
</dbReference>
<dbReference type="InterPro" id="IPR010998">
    <property type="entry name" value="Integrase_recombinase_N"/>
</dbReference>
<evidence type="ECO:0000256" key="1">
    <source>
        <dbReference type="ARBA" id="ARBA00008857"/>
    </source>
</evidence>
<dbReference type="InterPro" id="IPR011010">
    <property type="entry name" value="DNA_brk_join_enz"/>
</dbReference>
<name>A0ABS8YRI5_9RHOB</name>
<dbReference type="Gene3D" id="1.10.443.10">
    <property type="entry name" value="Intergrase catalytic core"/>
    <property type="match status" value="1"/>
</dbReference>
<dbReference type="InterPro" id="IPR013762">
    <property type="entry name" value="Integrase-like_cat_sf"/>
</dbReference>
<evidence type="ECO:0000256" key="3">
    <source>
        <dbReference type="ARBA" id="ARBA00023125"/>
    </source>
</evidence>
<sequence length="435" mass="49015">MPTTKLTKGVIDRLKPGPKNQFVWDSQDKGFGAKISPAGKITFIIQKRMSATTPTVRITIGDYGVFTVDQARDVAQEHLRSIKLGLDPRAVKKQSEAEAVTLQQIFDDYVARPDAIKDSTRKWYEFFVTKVFADWRKLPIVSITPDMVLARHRKMSEKGLDGKRGAPKSADSAMVALRILINYASRQHRRADGSPLFAFNPVDVMADHWAKKRKSEKLAKQERKKRYVAFDKVGEVWNALHDARLTARNRDALAGVDLALMLLLTGCRNTEMASITWDRIHLSDDPAACWYQLIDRKQGFPIQLPLSTQAVAVLKGRKREEGNPHVFPSRGSTGHMTDPRATMTKVSEAAGKHLSPHDLRRTFSNIAMRECRVEKFRVDLLIGHKPAQEDITSLHYADLDELQWLHPEVQAIGDWIERKGLIAAGKNVLPMAARA</sequence>
<comment type="caution">
    <text evidence="6">The sequence shown here is derived from an EMBL/GenBank/DDBJ whole genome shotgun (WGS) entry which is preliminary data.</text>
</comment>
<dbReference type="EMBL" id="JAJUOS010000002">
    <property type="protein sequence ID" value="MCE5972487.1"/>
    <property type="molecule type" value="Genomic_DNA"/>
</dbReference>
<keyword evidence="2" id="KW-0229">DNA integration</keyword>
<dbReference type="PANTHER" id="PTHR30629">
    <property type="entry name" value="PROPHAGE INTEGRASE"/>
    <property type="match status" value="1"/>
</dbReference>
<protein>
    <submittedName>
        <fullName evidence="6">Integrase family protein</fullName>
    </submittedName>
</protein>
<dbReference type="RefSeq" id="WP_233675506.1">
    <property type="nucleotide sequence ID" value="NZ_JAJUOS010000002.1"/>
</dbReference>
<organism evidence="6 7">
    <name type="scientific">Rhodobacter flavimaris</name>
    <dbReference type="NCBI Taxonomy" id="2907145"/>
    <lineage>
        <taxon>Bacteria</taxon>
        <taxon>Pseudomonadati</taxon>
        <taxon>Pseudomonadota</taxon>
        <taxon>Alphaproteobacteria</taxon>
        <taxon>Rhodobacterales</taxon>
        <taxon>Rhodobacter group</taxon>
        <taxon>Rhodobacter</taxon>
    </lineage>
</organism>
<dbReference type="InterPro" id="IPR002104">
    <property type="entry name" value="Integrase_catalytic"/>
</dbReference>
<reference evidence="6 7" key="1">
    <citation type="submission" date="2021-12" db="EMBL/GenBank/DDBJ databases">
        <title>Sinirhodobacter sp. WL0062 is a bacterium isolated from seawater.</title>
        <authorList>
            <person name="Wang L."/>
            <person name="He W."/>
            <person name="Zhang D.-F."/>
        </authorList>
    </citation>
    <scope>NUCLEOTIDE SEQUENCE [LARGE SCALE GENOMIC DNA]</scope>
    <source>
        <strain evidence="6 7">WL0062</strain>
    </source>
</reference>
<dbReference type="Pfam" id="PF00589">
    <property type="entry name" value="Phage_integrase"/>
    <property type="match status" value="1"/>
</dbReference>
<evidence type="ECO:0000256" key="2">
    <source>
        <dbReference type="ARBA" id="ARBA00022908"/>
    </source>
</evidence>
<keyword evidence="3" id="KW-0238">DNA-binding</keyword>
<keyword evidence="7" id="KW-1185">Reference proteome</keyword>
<dbReference type="Gene3D" id="3.30.160.390">
    <property type="entry name" value="Integrase, DNA-binding domain"/>
    <property type="match status" value="1"/>
</dbReference>
<gene>
    <name evidence="6" type="ORF">LZA78_03190</name>
</gene>
<dbReference type="Proteomes" id="UP001521181">
    <property type="component" value="Unassembled WGS sequence"/>
</dbReference>